<dbReference type="AlphaFoldDB" id="A0A229P5K7"/>
<sequence length="506" mass="53538">MATAAATAISTFQFAGNESIVHASSSYYVSPTGSDSNSGTSTGSAFKTIQKAANTAAPGDTVYVRGGTYNQKLKITKSGTAAAPIIFQSYSNEKAVIDGSGLKVSDQSEGLVEISNASNIKFKGFEVRNFKTSVYDEVPMGISIFGSGSNIELSGNKVHRIESNAKVRRDGDDWSGRNAHGIAVYGTESTALKNITITGNELSNLVLGSSEALVLNGNVDTFKVTNNLVHDNDNIGIDIIGFEGTAPQNDQARNGLVSGNTVYNTTATKNPSYGPVPNDQYSAGGIYVDGGKNVVIERNKSYNNDIGVELASEHQGKSTSGITLRNNLIYGNSYTGIAIGGYDTARGSTVDSKIVNNTLVQNDTIGYEGGQILLQYDTRNNIIKNNILVASSSNIMIQNQYAKNSGNVVNFNLYYGTGGANGSEWTWKNSTYKNFAAYKKATKNDANSVFANPLFVNAAARDYRLNTSSPAINKGEKLTAIIGATDLAGKARVAGSSVDIGAYEVK</sequence>
<feature type="domain" description="Right handed beta helix" evidence="4">
    <location>
        <begin position="141"/>
        <end position="358"/>
    </location>
</feature>
<evidence type="ECO:0000259" key="4">
    <source>
        <dbReference type="Pfam" id="PF13229"/>
    </source>
</evidence>
<protein>
    <submittedName>
        <fullName evidence="5">DUF5123 domain-containing protein</fullName>
    </submittedName>
</protein>
<name>A0A229P5K7_9BACL</name>
<keyword evidence="6" id="KW-1185">Reference proteome</keyword>
<dbReference type="Pfam" id="PF13229">
    <property type="entry name" value="Beta_helix"/>
    <property type="match status" value="1"/>
</dbReference>
<proteinExistence type="predicted"/>
<dbReference type="Gene3D" id="2.160.20.10">
    <property type="entry name" value="Single-stranded right-handed beta-helix, Pectin lyase-like"/>
    <property type="match status" value="1"/>
</dbReference>
<evidence type="ECO:0000313" key="6">
    <source>
        <dbReference type="Proteomes" id="UP000215145"/>
    </source>
</evidence>
<dbReference type="InterPro" id="IPR052052">
    <property type="entry name" value="Polysaccharide_Lyase_9"/>
</dbReference>
<keyword evidence="3" id="KW-0732">Signal</keyword>
<dbReference type="InterPro" id="IPR012334">
    <property type="entry name" value="Pectin_lyas_fold"/>
</dbReference>
<comment type="caution">
    <text evidence="5">The sequence shown here is derived from an EMBL/GenBank/DDBJ whole genome shotgun (WGS) entry which is preliminary data.</text>
</comment>
<dbReference type="EMBL" id="NMUQ01000001">
    <property type="protein sequence ID" value="OXM17553.1"/>
    <property type="molecule type" value="Genomic_DNA"/>
</dbReference>
<evidence type="ECO:0000256" key="3">
    <source>
        <dbReference type="ARBA" id="ARBA00022729"/>
    </source>
</evidence>
<dbReference type="SMART" id="SM00710">
    <property type="entry name" value="PbH1"/>
    <property type="match status" value="7"/>
</dbReference>
<dbReference type="SUPFAM" id="SSF51126">
    <property type="entry name" value="Pectin lyase-like"/>
    <property type="match status" value="1"/>
</dbReference>
<dbReference type="OrthoDB" id="9795486at2"/>
<keyword evidence="2" id="KW-0964">Secreted</keyword>
<reference evidence="5 6" key="1">
    <citation type="submission" date="2017-07" db="EMBL/GenBank/DDBJ databases">
        <title>Paenibacillus herberti R33 genome sequencing and assembly.</title>
        <authorList>
            <person name="Su W."/>
        </authorList>
    </citation>
    <scope>NUCLEOTIDE SEQUENCE [LARGE SCALE GENOMIC DNA]</scope>
    <source>
        <strain evidence="5 6">R33</strain>
    </source>
</reference>
<comment type="subcellular location">
    <subcellularLocation>
        <location evidence="1">Secreted</location>
    </subcellularLocation>
</comment>
<dbReference type="InterPro" id="IPR059226">
    <property type="entry name" value="Choice_anch_Q_dom"/>
</dbReference>
<gene>
    <name evidence="5" type="ORF">CGZ75_09130</name>
</gene>
<dbReference type="PANTHER" id="PTHR40088:SF2">
    <property type="entry name" value="SECRETED SUGAR HYDROLASE"/>
    <property type="match status" value="1"/>
</dbReference>
<evidence type="ECO:0000256" key="1">
    <source>
        <dbReference type="ARBA" id="ARBA00004613"/>
    </source>
</evidence>
<organism evidence="5 6">
    <name type="scientific">Paenibacillus herberti</name>
    <dbReference type="NCBI Taxonomy" id="1619309"/>
    <lineage>
        <taxon>Bacteria</taxon>
        <taxon>Bacillati</taxon>
        <taxon>Bacillota</taxon>
        <taxon>Bacilli</taxon>
        <taxon>Bacillales</taxon>
        <taxon>Paenibacillaceae</taxon>
        <taxon>Paenibacillus</taxon>
    </lineage>
</organism>
<dbReference type="InterPro" id="IPR039448">
    <property type="entry name" value="Beta_helix"/>
</dbReference>
<dbReference type="GO" id="GO:0016837">
    <property type="term" value="F:carbon-oxygen lyase activity, acting on polysaccharides"/>
    <property type="evidence" value="ECO:0007669"/>
    <property type="project" value="TreeGrafter"/>
</dbReference>
<dbReference type="Proteomes" id="UP000215145">
    <property type="component" value="Unassembled WGS sequence"/>
</dbReference>
<dbReference type="InterPro" id="IPR006626">
    <property type="entry name" value="PbH1"/>
</dbReference>
<dbReference type="NCBIfam" id="NF041518">
    <property type="entry name" value="choice_anch_Q"/>
    <property type="match status" value="1"/>
</dbReference>
<dbReference type="PANTHER" id="PTHR40088">
    <property type="entry name" value="PECTATE LYASE (EUROFUNG)"/>
    <property type="match status" value="1"/>
</dbReference>
<evidence type="ECO:0000313" key="5">
    <source>
        <dbReference type="EMBL" id="OXM17553.1"/>
    </source>
</evidence>
<dbReference type="InterPro" id="IPR011050">
    <property type="entry name" value="Pectin_lyase_fold/virulence"/>
</dbReference>
<evidence type="ECO:0000256" key="2">
    <source>
        <dbReference type="ARBA" id="ARBA00022525"/>
    </source>
</evidence>
<accession>A0A229P5K7</accession>
<dbReference type="GO" id="GO:0005576">
    <property type="term" value="C:extracellular region"/>
    <property type="evidence" value="ECO:0007669"/>
    <property type="project" value="UniProtKB-SubCell"/>
</dbReference>